<comment type="caution">
    <text evidence="4">The sequence shown here is derived from an EMBL/GenBank/DDBJ whole genome shotgun (WGS) entry which is preliminary data.</text>
</comment>
<dbReference type="Proteomes" id="UP000295472">
    <property type="component" value="Unassembled WGS sequence"/>
</dbReference>
<gene>
    <name evidence="4" type="ORF">C7954_11514</name>
</gene>
<dbReference type="GO" id="GO:0006229">
    <property type="term" value="P:dUTP biosynthetic process"/>
    <property type="evidence" value="ECO:0007669"/>
    <property type="project" value="InterPro"/>
</dbReference>
<keyword evidence="2" id="KW-0546">Nucleotide metabolism</keyword>
<protein>
    <submittedName>
        <fullName evidence="4">dCTP deaminase</fullName>
    </submittedName>
</protein>
<proteinExistence type="predicted"/>
<evidence type="ECO:0000256" key="3">
    <source>
        <dbReference type="SAM" id="Phobius"/>
    </source>
</evidence>
<keyword evidence="3" id="KW-0472">Membrane</keyword>
<reference evidence="4 5" key="1">
    <citation type="submission" date="2019-03" db="EMBL/GenBank/DDBJ databases">
        <title>Subsurface microbial communities from deep shales in Ohio and West Virginia, USA.</title>
        <authorList>
            <person name="Wrighton K."/>
        </authorList>
    </citation>
    <scope>NUCLEOTIDE SEQUENCE [LARGE SCALE GENOMIC DNA]</scope>
    <source>
        <strain evidence="4 5">DSMZ 11287</strain>
    </source>
</reference>
<name>A0A4R8GNL6_9FIRM</name>
<dbReference type="Gene3D" id="2.70.40.10">
    <property type="match status" value="1"/>
</dbReference>
<dbReference type="RefSeq" id="WP_134059158.1">
    <property type="nucleotide sequence ID" value="NZ_SOEF01000015.1"/>
</dbReference>
<dbReference type="InterPro" id="IPR033704">
    <property type="entry name" value="dUTPase_trimeric"/>
</dbReference>
<dbReference type="EMBL" id="SOEF01000015">
    <property type="protein sequence ID" value="TDX43633.1"/>
    <property type="molecule type" value="Genomic_DNA"/>
</dbReference>
<feature type="transmembrane region" description="Helical" evidence="3">
    <location>
        <begin position="251"/>
        <end position="272"/>
    </location>
</feature>
<evidence type="ECO:0000313" key="4">
    <source>
        <dbReference type="EMBL" id="TDX43633.1"/>
    </source>
</evidence>
<dbReference type="InterPro" id="IPR036157">
    <property type="entry name" value="dUTPase-like_sf"/>
</dbReference>
<keyword evidence="1" id="KW-0378">Hydrolase</keyword>
<keyword evidence="3" id="KW-1133">Transmembrane helix</keyword>
<accession>A0A4R8GNL6</accession>
<dbReference type="SUPFAM" id="SSF51283">
    <property type="entry name" value="dUTPase-like"/>
    <property type="match status" value="1"/>
</dbReference>
<organism evidence="4 5">
    <name type="scientific">Halanaerobium congolense</name>
    <dbReference type="NCBI Taxonomy" id="54121"/>
    <lineage>
        <taxon>Bacteria</taxon>
        <taxon>Bacillati</taxon>
        <taxon>Bacillota</taxon>
        <taxon>Clostridia</taxon>
        <taxon>Halanaerobiales</taxon>
        <taxon>Halanaerobiaceae</taxon>
        <taxon>Halanaerobium</taxon>
    </lineage>
</organism>
<dbReference type="GeneID" id="57012737"/>
<dbReference type="AlphaFoldDB" id="A0A4R8GNL6"/>
<evidence type="ECO:0000256" key="1">
    <source>
        <dbReference type="ARBA" id="ARBA00022801"/>
    </source>
</evidence>
<dbReference type="InterPro" id="IPR011962">
    <property type="entry name" value="dCTP_deaminase"/>
</dbReference>
<sequence length="273" mass="30714">MHKKMGIISGKDLIEQIENKDNDEKNKSLITCERWEKCQEKTDNGDIRGRECKECSSGLDWNNFNGWQVDLNLGKEAYITGNKSPTILDENNQYLTIEPGDFALLETEEDINVPSNLMGFISVRFKYKKMGLVNISGFHVDPGYKGKLIFSVYNAGPDDIIMKKGTPVFMIFFLTLTQDLSELENDLKNDDEEDYIPESLKEVINGKNNYFTDKDGFKSIPLELISMIQGSSVSLAKNNNRIEKLESSIKIYGSIAGGIIIALIGTLFAIGIR</sequence>
<dbReference type="Pfam" id="PF22769">
    <property type="entry name" value="DCD"/>
    <property type="match status" value="1"/>
</dbReference>
<dbReference type="CDD" id="cd07557">
    <property type="entry name" value="trimeric_dUTPase"/>
    <property type="match status" value="1"/>
</dbReference>
<keyword evidence="3" id="KW-0812">Transmembrane</keyword>
<dbReference type="GO" id="GO:0008829">
    <property type="term" value="F:dCTP deaminase activity"/>
    <property type="evidence" value="ECO:0007669"/>
    <property type="project" value="InterPro"/>
</dbReference>
<evidence type="ECO:0000256" key="2">
    <source>
        <dbReference type="ARBA" id="ARBA00023080"/>
    </source>
</evidence>
<evidence type="ECO:0000313" key="5">
    <source>
        <dbReference type="Proteomes" id="UP000295472"/>
    </source>
</evidence>